<evidence type="ECO:0000313" key="2">
    <source>
        <dbReference type="EMBL" id="MBZ6064972.1"/>
    </source>
</evidence>
<dbReference type="AlphaFoldDB" id="A0A0S2SFZ7"/>
<dbReference type="Proteomes" id="UP000058114">
    <property type="component" value="Chromosome"/>
</dbReference>
<gene>
    <name evidence="2" type="ORF">LA374_01905</name>
    <name evidence="1" type="ORF">WL1483_1232</name>
</gene>
<protein>
    <submittedName>
        <fullName evidence="2">DUF6506 family protein</fullName>
    </submittedName>
</protein>
<name>A0A0S2SFZ7_9GAMM</name>
<dbReference type="KEGG" id="asr:WL1483_1232"/>
<evidence type="ECO:0000313" key="3">
    <source>
        <dbReference type="Proteomes" id="UP000058114"/>
    </source>
</evidence>
<dbReference type="PATRIC" id="fig|652.5.peg.2561"/>
<dbReference type="Proteomes" id="UP000774958">
    <property type="component" value="Unassembled WGS sequence"/>
</dbReference>
<dbReference type="InterPro" id="IPR045441">
    <property type="entry name" value="DUF6506"/>
</dbReference>
<evidence type="ECO:0000313" key="4">
    <source>
        <dbReference type="Proteomes" id="UP000774958"/>
    </source>
</evidence>
<dbReference type="Pfam" id="PF20116">
    <property type="entry name" value="DUF6506"/>
    <property type="match status" value="1"/>
</dbReference>
<dbReference type="EMBL" id="CP013067">
    <property type="protein sequence ID" value="ALP40651.1"/>
    <property type="molecule type" value="Genomic_DNA"/>
</dbReference>
<reference evidence="2 4" key="3">
    <citation type="submission" date="2021-09" db="EMBL/GenBank/DDBJ databases">
        <title>Aeromonas schubertii isolated from Asian sea bass.</title>
        <authorList>
            <person name="Pinpimai K."/>
        </authorList>
    </citation>
    <scope>NUCLEOTIDE SEQUENCE [LARGE SCALE GENOMIC DNA]</scope>
    <source>
        <strain evidence="2 4">CHULA2021a</strain>
    </source>
</reference>
<reference evidence="3" key="1">
    <citation type="submission" date="2015-10" db="EMBL/GenBank/DDBJ databases">
        <title>Complete Genome Sequence of Aeromonas schubertii strain WL1483.</title>
        <authorList>
            <person name="Liu L."/>
        </authorList>
    </citation>
    <scope>NUCLEOTIDE SEQUENCE [LARGE SCALE GENOMIC DNA]</scope>
    <source>
        <strain evidence="3">WL1483</strain>
    </source>
</reference>
<evidence type="ECO:0000313" key="1">
    <source>
        <dbReference type="EMBL" id="ALP40651.1"/>
    </source>
</evidence>
<dbReference type="EMBL" id="JAIRBT010000002">
    <property type="protein sequence ID" value="MBZ6064972.1"/>
    <property type="molecule type" value="Genomic_DNA"/>
</dbReference>
<dbReference type="RefSeq" id="WP_060586558.1">
    <property type="nucleotide sequence ID" value="NZ_CP013067.1"/>
</dbReference>
<reference evidence="1 3" key="2">
    <citation type="journal article" date="2016" name="Genome Announc.">
        <title>Complete Genome Sequence of the Highly Virulent Aeromonas schubertii Strain WL1483, Isolated from Diseased Snakehead Fish (Channa argus) in China.</title>
        <authorList>
            <person name="Liu L."/>
            <person name="Li N."/>
            <person name="Zhang D."/>
            <person name="Fu X."/>
            <person name="Shi C."/>
            <person name="Lin Q."/>
            <person name="Hao G."/>
        </authorList>
    </citation>
    <scope>NUCLEOTIDE SEQUENCE [LARGE SCALE GENOMIC DNA]</scope>
    <source>
        <strain evidence="1 3">WL1483</strain>
    </source>
</reference>
<accession>A0A0S2SFZ7</accession>
<proteinExistence type="predicted"/>
<organism evidence="1 3">
    <name type="scientific">Aeromonas schubertii</name>
    <dbReference type="NCBI Taxonomy" id="652"/>
    <lineage>
        <taxon>Bacteria</taxon>
        <taxon>Pseudomonadati</taxon>
        <taxon>Pseudomonadota</taxon>
        <taxon>Gammaproteobacteria</taxon>
        <taxon>Aeromonadales</taxon>
        <taxon>Aeromonadaceae</taxon>
        <taxon>Aeromonas</taxon>
    </lineage>
</organism>
<sequence>MSRVFKAAFMFVAPHARAAEHQAWVRTAQVEVKMIAVADYESAIAELDTLIAEGIQAIELCAGFGHRGVARMVEAAADRLPVGVVRFDKHPCLGHVSGDTLFQ</sequence>
<keyword evidence="4" id="KW-1185">Reference proteome</keyword>